<evidence type="ECO:0000313" key="8">
    <source>
        <dbReference type="EMBL" id="ACN32185.1"/>
    </source>
</evidence>
<dbReference type="DNASU" id="10178880"/>
<organism evidence="8">
    <name type="scientific">Drosophila melanogaster</name>
    <name type="common">Fruit fly</name>
    <dbReference type="NCBI Taxonomy" id="7227"/>
    <lineage>
        <taxon>Eukaryota</taxon>
        <taxon>Metazoa</taxon>
        <taxon>Ecdysozoa</taxon>
        <taxon>Arthropoda</taxon>
        <taxon>Hexapoda</taxon>
        <taxon>Insecta</taxon>
        <taxon>Pterygota</taxon>
        <taxon>Neoptera</taxon>
        <taxon>Endopterygota</taxon>
        <taxon>Diptera</taxon>
        <taxon>Brachycera</taxon>
        <taxon>Muscomorpha</taxon>
        <taxon>Ephydroidea</taxon>
        <taxon>Drosophilidae</taxon>
        <taxon>Drosophila</taxon>
        <taxon>Sophophora</taxon>
    </lineage>
</organism>
<dbReference type="AlphaFoldDB" id="C0PDE0"/>
<keyword evidence="3 6" id="KW-0256">Endoplasmic reticulum</keyword>
<dbReference type="KEGG" id="dme:Dmel_CG42853"/>
<reference evidence="9 11" key="6">
    <citation type="journal article" date="2005" name="PLoS Comput. Biol.">
        <title>Combined evidence annotation of transposable elements in genome sequences.</title>
        <authorList>
            <person name="Quesneville H."/>
            <person name="Bergman C.M."/>
            <person name="Andrieu O."/>
            <person name="Autard D."/>
            <person name="Nouaud D."/>
            <person name="Ashburner M."/>
            <person name="Anxolabehere D."/>
        </authorList>
    </citation>
    <scope>NUCLEOTIDE SEQUENCE [LARGE SCALE GENOMIC DNA]</scope>
    <source>
        <strain evidence="11">Berkeley</strain>
    </source>
</reference>
<dbReference type="InterPro" id="IPR045064">
    <property type="entry name" value="Reticulon-like"/>
</dbReference>
<evidence type="ECO:0000313" key="9">
    <source>
        <dbReference type="EMBL" id="ADV37564.1"/>
    </source>
</evidence>
<reference evidence="9 11" key="1">
    <citation type="journal article" date="2000" name="Science">
        <title>The genome sequence of Drosophila melanogaster.</title>
        <authorList>
            <person name="Adams M.D."/>
            <person name="Celniker S.E."/>
            <person name="Holt R.A."/>
            <person name="Evans C.A."/>
            <person name="Gocayne J.D."/>
            <person name="Amanatides P.G."/>
            <person name="Scherer S.E."/>
            <person name="Li P.W."/>
            <person name="Hoskins R.A."/>
            <person name="Galle R.F."/>
            <person name="George R.A."/>
            <person name="Lewis S.E."/>
            <person name="Richards S."/>
            <person name="Ashburner M."/>
            <person name="Henderson S.N."/>
            <person name="Sutton G.G."/>
            <person name="Wortman J.R."/>
            <person name="Yandell M.D."/>
            <person name="Zhang Q."/>
            <person name="Chen L.X."/>
            <person name="Brandon R.C."/>
            <person name="Rogers Y.H."/>
            <person name="Blazej R.G."/>
            <person name="Champe M."/>
            <person name="Pfeiffer B.D."/>
            <person name="Wan K.H."/>
            <person name="Doyle C."/>
            <person name="Baxter E.G."/>
            <person name="Helt G."/>
            <person name="Nelson C.R."/>
            <person name="Gabor G.L."/>
            <person name="Abril J.F."/>
            <person name="Agbayani A."/>
            <person name="An H.J."/>
            <person name="Andrews-Pfannkoch C."/>
            <person name="Baldwin D."/>
            <person name="Ballew R.M."/>
            <person name="Basu A."/>
            <person name="Baxendale J."/>
            <person name="Bayraktaroglu L."/>
            <person name="Beasley E.M."/>
            <person name="Beeson K.Y."/>
            <person name="Benos P.V."/>
            <person name="Berman B.P."/>
            <person name="Bhandari D."/>
            <person name="Bolshakov S."/>
            <person name="Borkova D."/>
            <person name="Botchan M.R."/>
            <person name="Bouck J."/>
            <person name="Brokstein P."/>
            <person name="Brottier P."/>
            <person name="Burtis K.C."/>
            <person name="Busam D.A."/>
            <person name="Butler H."/>
            <person name="Cadieu E."/>
            <person name="Center A."/>
            <person name="Chandra I."/>
            <person name="Cherry J.M."/>
            <person name="Cawley S."/>
            <person name="Dahlke C."/>
            <person name="Davenport L.B."/>
            <person name="Davies P."/>
            <person name="de Pablos B."/>
            <person name="Delcher A."/>
            <person name="Deng Z."/>
            <person name="Mays A.D."/>
            <person name="Dew I."/>
            <person name="Dietz S.M."/>
            <person name="Dodson K."/>
            <person name="Doup L.E."/>
            <person name="Downes M."/>
            <person name="Dugan-Rocha S."/>
            <person name="Dunkov B.C."/>
            <person name="Dunn P."/>
            <person name="Durbin K.J."/>
            <person name="Evangelista C.C."/>
            <person name="Ferraz C."/>
            <person name="Ferriera S."/>
            <person name="Fleischmann W."/>
            <person name="Fosler C."/>
            <person name="Gabrielian A.E."/>
            <person name="Garg N.S."/>
            <person name="Gelbart W.M."/>
            <person name="Glasser K."/>
            <person name="Glodek A."/>
            <person name="Gong F."/>
            <person name="Gorrell J.H."/>
            <person name="Gu Z."/>
            <person name="Guan P."/>
            <person name="Harris M."/>
            <person name="Harris N.L."/>
            <person name="Harvey D."/>
            <person name="Heiman T.J."/>
            <person name="Hernandez J.R."/>
            <person name="Houck J."/>
            <person name="Hostin D."/>
            <person name="Houston K.A."/>
            <person name="Howland T.J."/>
            <person name="Wei M.H."/>
            <person name="Ibegwam C."/>
            <person name="Jalali M."/>
            <person name="Kalush F."/>
            <person name="Karpen G.H."/>
            <person name="Ke Z."/>
            <person name="Kennison J.A."/>
            <person name="Ketchum K.A."/>
            <person name="Kimmel B.E."/>
            <person name="Kodira C.D."/>
            <person name="Kraft C."/>
            <person name="Kravitz S."/>
            <person name="Kulp D."/>
            <person name="Lai Z."/>
            <person name="Lasko P."/>
            <person name="Lei Y."/>
            <person name="Levitsky A.A."/>
            <person name="Li J."/>
            <person name="Li Z."/>
            <person name="Liang Y."/>
            <person name="Lin X."/>
            <person name="Liu X."/>
            <person name="Mattei B."/>
            <person name="McIntosh T.C."/>
            <person name="McLeod M.P."/>
            <person name="McPherson D."/>
            <person name="Merkulov G."/>
            <person name="Milshina N.V."/>
            <person name="Mobarry C."/>
            <person name="Morris J."/>
            <person name="Moshrefi A."/>
            <person name="Mount S.M."/>
            <person name="Moy M."/>
            <person name="Murphy B."/>
            <person name="Murphy L."/>
            <person name="Muzny D.M."/>
            <person name="Nelson D.L."/>
            <person name="Nelson D.R."/>
            <person name="Nelson K.A."/>
            <person name="Nixon K."/>
            <person name="Nusskern D.R."/>
            <person name="Pacleb J.M."/>
            <person name="Palazzolo M."/>
            <person name="Pittman G.S."/>
            <person name="Pan S."/>
            <person name="Pollard J."/>
            <person name="Puri V."/>
            <person name="Reese M.G."/>
            <person name="Reinert K."/>
            <person name="Remington K."/>
            <person name="Saunders R.D."/>
            <person name="Scheeler F."/>
            <person name="Shen H."/>
            <person name="Shue B.C."/>
            <person name="Siden-Kiamos I."/>
            <person name="Simpson M."/>
            <person name="Skupski M.P."/>
            <person name="Smith T."/>
            <person name="Spier E."/>
            <person name="Spradling A.C."/>
            <person name="Stapleton M."/>
            <person name="Strong R."/>
            <person name="Sun E."/>
            <person name="Svirskas R."/>
            <person name="Tector C."/>
            <person name="Turner R."/>
            <person name="Venter E."/>
            <person name="Wang A.H."/>
            <person name="Wang X."/>
            <person name="Wang Z.Y."/>
            <person name="Wassarman D.A."/>
            <person name="Weinstock G.M."/>
            <person name="Weissenbach J."/>
            <person name="Williams S.M."/>
            <person name="WoodageT"/>
            <person name="Worley K.C."/>
            <person name="Wu D."/>
            <person name="Yang S."/>
            <person name="Yao Q.A."/>
            <person name="Ye J."/>
            <person name="Yeh R.F."/>
            <person name="Zaveri J.S."/>
            <person name="Zhan M."/>
            <person name="Zhang G."/>
            <person name="Zhao Q."/>
            <person name="Zheng L."/>
            <person name="Zheng X.H."/>
            <person name="Zhong F.N."/>
            <person name="Zhong W."/>
            <person name="Zhou X."/>
            <person name="Zhu S."/>
            <person name="Zhu X."/>
            <person name="Smith H.O."/>
            <person name="Gibbs R.A."/>
            <person name="Myers E.W."/>
            <person name="Rubin G.M."/>
            <person name="Venter J.C."/>
        </authorList>
    </citation>
    <scope>NUCLEOTIDE SEQUENCE [LARGE SCALE GENOMIC DNA]</scope>
    <source>
        <strain evidence="11">Berkeley</strain>
    </source>
</reference>
<feature type="transmembrane region" description="Helical" evidence="6">
    <location>
        <begin position="62"/>
        <end position="81"/>
    </location>
</feature>
<reference evidence="9 11" key="8">
    <citation type="journal article" date="2007" name="Science">
        <title>The Release 5.1 annotation of Drosophila melanogaster heterochromatin.</title>
        <authorList>
            <person name="Smith C.D."/>
            <person name="Shu S."/>
            <person name="Mungall C.J."/>
            <person name="Karpen G.H."/>
        </authorList>
    </citation>
    <scope>NUCLEOTIDE SEQUENCE [LARGE SCALE GENOMIC DNA]</scope>
    <source>
        <strain evidence="11">Berkeley</strain>
    </source>
</reference>
<accession>C0PDE0</accession>
<dbReference type="PaxDb" id="7227-FBpp0292988"/>
<dbReference type="GO" id="GO:0016020">
    <property type="term" value="C:membrane"/>
    <property type="evidence" value="ECO:0000314"/>
    <property type="project" value="FlyBase"/>
</dbReference>
<reference evidence="9" key="11">
    <citation type="journal article" date="2015" name="G3 (Bethesda)">
        <title>Gene Model Annotations for Drosophila melanogaster: Impact of High-Throughput Data.</title>
        <authorList>
            <consortium name="FlyBase Consortium"/>
            <person name="Matthews B.B."/>
            <person name="Dos Santos G."/>
            <person name="Crosby M.A."/>
            <person name="Emmert D.B."/>
            <person name="St Pierre S.E."/>
            <person name="Gramates L.S."/>
            <person name="Zhou P."/>
            <person name="Schroeder A.J."/>
            <person name="Falls K."/>
            <person name="Strelets V."/>
            <person name="Russo S.M."/>
            <person name="Gelbart W.M."/>
            <person name="null"/>
        </authorList>
    </citation>
    <scope>NUCLEOTIDE SEQUENCE</scope>
</reference>
<gene>
    <name evidence="8" type="primary">CG7341-RB</name>
    <name evidence="9" type="synonym">Dmel\CG42853</name>
    <name evidence="9 10" type="ORF">CG42853</name>
    <name evidence="9" type="ORF">Dmel_CG42853</name>
</gene>
<dbReference type="AGR" id="FB:FBgn0262100"/>
<evidence type="ECO:0000256" key="2">
    <source>
        <dbReference type="ARBA" id="ARBA00022692"/>
    </source>
</evidence>
<dbReference type="STRING" id="7227.FBpp0292988"/>
<proteinExistence type="evidence at transcript level"/>
<dbReference type="OrthoDB" id="567788at2759"/>
<dbReference type="InParanoid" id="C0PDE0"/>
<reference evidence="9" key="12">
    <citation type="journal article" date="2015" name="G3 (Bethesda)">
        <title>Gene Model Annotations for Drosophila melanogaster: The Rule-Benders.</title>
        <authorList>
            <consortium name="FlyBase Consortium"/>
            <person name="Crosby M.A."/>
            <person name="Gramates L.S."/>
            <person name="Dos Santos G."/>
            <person name="Matthews B.B."/>
            <person name="St Pierre S.E."/>
            <person name="Zhou P."/>
            <person name="Schroeder A.J."/>
            <person name="Falls K."/>
            <person name="Emmert D.B."/>
            <person name="Russo S.M."/>
            <person name="Gelbart W.M."/>
            <person name="null"/>
        </authorList>
    </citation>
    <scope>NUCLEOTIDE SEQUENCE</scope>
</reference>
<reference evidence="8" key="10">
    <citation type="submission" date="2009-02" db="EMBL/GenBank/DDBJ databases">
        <authorList>
            <person name="Carlson J."/>
            <person name="Booth B."/>
            <person name="Frise E."/>
            <person name="Sandler J."/>
            <person name="Wan K."/>
            <person name="Yu C."/>
            <person name="Celniker S."/>
        </authorList>
    </citation>
    <scope>NUCLEOTIDE SEQUENCE</scope>
</reference>
<dbReference type="GO" id="GO:0005543">
    <property type="term" value="F:phospholipid binding"/>
    <property type="evidence" value="ECO:0000314"/>
    <property type="project" value="FlyBase"/>
</dbReference>
<keyword evidence="5 6" id="KW-0472">Membrane</keyword>
<dbReference type="PANTHER" id="PTHR10994:SF193">
    <property type="entry name" value="RETICULON-LIKE PROTEIN"/>
    <property type="match status" value="1"/>
</dbReference>
<reference evidence="9" key="7">
    <citation type="submission" date="2006-08" db="EMBL/GenBank/DDBJ databases">
        <authorList>
            <person name="Celniker S."/>
            <person name="Carlson J."/>
            <person name="Wan K."/>
            <person name="Frise E."/>
            <person name="Hoskins R."/>
            <person name="Park S."/>
            <person name="Svirskas R."/>
            <person name="Rubin G."/>
        </authorList>
    </citation>
    <scope>NUCLEOTIDE SEQUENCE</scope>
</reference>
<dbReference type="FlyBase" id="FBgn0262100">
    <property type="gene designation" value="CG42853"/>
</dbReference>
<reference evidence="9 11" key="5">
    <citation type="journal article" date="2002" name="Genome Biol.">
        <title>Heterochromatic sequences in a Drosophila whole-genome shotgun assembly.</title>
        <authorList>
            <person name="Hoskins R.A."/>
            <person name="Smith C.D."/>
            <person name="Carlson J.W."/>
            <person name="Carvalho A.B."/>
            <person name="Halpern A."/>
            <person name="Kaminker J.S."/>
            <person name="Kennedy C."/>
            <person name="Mungall C.J."/>
            <person name="Sullivan B.A."/>
            <person name="Sutton G.G."/>
            <person name="Yasuhara J.C."/>
            <person name="Wakimoto B.T."/>
            <person name="Myers E.W."/>
            <person name="Celniker S.E."/>
            <person name="Rubin G.M."/>
            <person name="Karpen G.H."/>
        </authorList>
    </citation>
    <scope>NUCLEOTIDE SEQUENCE [LARGE SCALE GENOMIC DNA]</scope>
    <source>
        <strain evidence="11">Berkeley</strain>
    </source>
</reference>
<reference evidence="11" key="4">
    <citation type="journal article" date="2002" name="Genome Biol.">
        <title>The transposable elements of the Drosophila melanogaster euchromatin: a genomics perspective.</title>
        <authorList>
            <person name="Kaminker J.S."/>
            <person name="Bergman C.M."/>
            <person name="Kronmiller B."/>
            <person name="Carlson J."/>
            <person name="Svirskas R."/>
            <person name="Patel S."/>
            <person name="Frise E."/>
            <person name="Wheeler D.A."/>
            <person name="Lewis S.E."/>
            <person name="Rubin G.M."/>
            <person name="Ashburner M."/>
            <person name="Celniker S.E."/>
        </authorList>
    </citation>
    <scope>NUCLEOTIDE SEQUENCE [LARGE SCALE GENOMIC DNA]</scope>
    <source>
        <strain evidence="11">Berkeley</strain>
    </source>
</reference>
<keyword evidence="4 6" id="KW-1133">Transmembrane helix</keyword>
<dbReference type="InterPro" id="IPR003388">
    <property type="entry name" value="Reticulon"/>
</dbReference>
<dbReference type="EMBL" id="BT066309">
    <property type="protein sequence ID" value="ACN32185.1"/>
    <property type="molecule type" value="mRNA"/>
</dbReference>
<feature type="transmembrane region" description="Helical" evidence="6">
    <location>
        <begin position="38"/>
        <end position="56"/>
    </location>
</feature>
<dbReference type="EMBL" id="AE014296">
    <property type="protein sequence ID" value="ADV37564.1"/>
    <property type="molecule type" value="Genomic_DNA"/>
</dbReference>
<evidence type="ECO:0000313" key="10">
    <source>
        <dbReference type="FlyBase" id="FBgn0262100"/>
    </source>
</evidence>
<evidence type="ECO:0000259" key="7">
    <source>
        <dbReference type="PROSITE" id="PS50845"/>
    </source>
</evidence>
<dbReference type="GeneID" id="10178880"/>
<dbReference type="GO" id="GO:0009617">
    <property type="term" value="P:response to bacterium"/>
    <property type="evidence" value="ECO:0007669"/>
    <property type="project" value="InterPro"/>
</dbReference>
<evidence type="ECO:0000256" key="3">
    <source>
        <dbReference type="ARBA" id="ARBA00022824"/>
    </source>
</evidence>
<sequence length="284" mass="32351">MATSANSVQVSGAGAEVNEAKLICIWEGITELILWRNWIKSMLVFVMLQTIIYDLLSEPLVFVVSVWALIIMVISMGYRFLVQYTNTHIQNNSYPKYLDIDLRISQELSKQLGVLVSTKVVAFLNNLREILLVKSFSKSFKWFGLLLIISKLGKQINFLIVGQLGLFLLFTIPKMCEMNRRSSNIVQLPKFNKQYQITKVNASTETQNALDMESLKECNEDTIKLIEKQPEGMDLSLGCDITKESQNAADDLKAFKVKEEIDIDAFERLADSWSDEDTLTDQKN</sequence>
<dbReference type="VEuPathDB" id="VectorBase:FBgn0262100"/>
<protein>
    <recommendedName>
        <fullName evidence="6">Reticulon-like protein</fullName>
    </recommendedName>
</protein>
<reference evidence="11" key="3">
    <citation type="journal article" date="2002" name="Genome Biol.">
        <title>Annotation of the Drosophila melanogaster euchromatic genome: a systematic review.</title>
        <authorList>
            <person name="Misra S."/>
            <person name="Crosby M.A."/>
            <person name="Mungall C.J."/>
            <person name="Matthews B.B."/>
            <person name="Campbell K.S."/>
            <person name="Hradecky P."/>
            <person name="Huang Y."/>
            <person name="Kaminker J.S."/>
            <person name="Millburn G.H."/>
            <person name="Prochnik S.E."/>
            <person name="Smith C.D."/>
            <person name="Tupy J.L."/>
            <person name="Whitfied E.J."/>
            <person name="Bayraktaroglu L."/>
            <person name="Berman B.P."/>
            <person name="Bettencourt B.R."/>
            <person name="Celniker S.E."/>
            <person name="de Grey A.D."/>
            <person name="Drysdale R.A."/>
            <person name="Harris N.L."/>
            <person name="Richter J."/>
            <person name="Russo S."/>
            <person name="Schroeder A.J."/>
            <person name="Shu S.Q."/>
            <person name="Stapleton M."/>
            <person name="Yamada C."/>
            <person name="Ashburner M."/>
            <person name="Gelbart W.M."/>
            <person name="Rubin G.M."/>
            <person name="Lewis S.E."/>
        </authorList>
    </citation>
    <scope>GENOME REANNOTATION</scope>
    <source>
        <strain evidence="11">Berkeley</strain>
    </source>
</reference>
<evidence type="ECO:0000256" key="5">
    <source>
        <dbReference type="ARBA" id="ARBA00023136"/>
    </source>
</evidence>
<dbReference type="GO" id="GO:0005789">
    <property type="term" value="C:endoplasmic reticulum membrane"/>
    <property type="evidence" value="ECO:0007669"/>
    <property type="project" value="UniProtKB-SubCell"/>
</dbReference>
<evidence type="ECO:0000256" key="1">
    <source>
        <dbReference type="ARBA" id="ARBA00004477"/>
    </source>
</evidence>
<feature type="domain" description="Reticulon" evidence="7">
    <location>
        <begin position="29"/>
        <end position="180"/>
    </location>
</feature>
<dbReference type="BioGRID-ORCS" id="10178880">
    <property type="hits" value="0 hits in 1 CRISPR screen"/>
</dbReference>
<comment type="subcellular location">
    <subcellularLocation>
        <location evidence="1 6">Endoplasmic reticulum membrane</location>
        <topology evidence="1 6">Multi-pass membrane protein</topology>
    </subcellularLocation>
</comment>
<dbReference type="IntAct" id="C0PDE0">
    <property type="interactions" value="54"/>
</dbReference>
<reference evidence="9" key="15">
    <citation type="submission" date="2022-11" db="EMBL/GenBank/DDBJ databases">
        <authorList>
            <consortium name="FlyBase"/>
        </authorList>
    </citation>
    <scope>NUCLEOTIDE SEQUENCE</scope>
</reference>
<name>C0PDE0_DROME</name>
<reference evidence="9 11" key="9">
    <citation type="journal article" date="2007" name="Science">
        <title>Sequence finishing and mapping of Drosophila melanogaster heterochromatin.</title>
        <authorList>
            <person name="Hoskins R.A."/>
            <person name="Carlson J.W."/>
            <person name="Kennedy C."/>
            <person name="Acevedo D."/>
            <person name="Evans-Holm M."/>
            <person name="Frise E."/>
            <person name="Wan K.H."/>
            <person name="Park S."/>
            <person name="Mendez-Lago M."/>
            <person name="Rossi F."/>
            <person name="Villasante A."/>
            <person name="Dimitri P."/>
            <person name="Karpen G.H."/>
            <person name="Celniker S.E."/>
        </authorList>
    </citation>
    <scope>NUCLEOTIDE SEQUENCE [LARGE SCALE GENOMIC DNA]</scope>
    <source>
        <strain evidence="11">Berkeley</strain>
    </source>
</reference>
<keyword evidence="2 6" id="KW-0812">Transmembrane</keyword>
<feature type="transmembrane region" description="Helical" evidence="6">
    <location>
        <begin position="156"/>
        <end position="173"/>
    </location>
</feature>
<dbReference type="PANTHER" id="PTHR10994">
    <property type="entry name" value="RETICULON"/>
    <property type="match status" value="1"/>
</dbReference>
<keyword evidence="11" id="KW-1185">Reference proteome</keyword>
<dbReference type="OMA" id="LILWRNW"/>
<dbReference type="HOGENOM" id="CLU_947531_0_0_1"/>
<dbReference type="RefSeq" id="NP_001189128.1">
    <property type="nucleotide sequence ID" value="NM_001202199.1"/>
</dbReference>
<dbReference type="PROSITE" id="PS50845">
    <property type="entry name" value="RETICULON"/>
    <property type="match status" value="1"/>
</dbReference>
<reference evidence="9" key="13">
    <citation type="journal article" date="2015" name="Genome Res.">
        <title>The Release 6 reference sequence of the Drosophila melanogaster genome.</title>
        <authorList>
            <person name="Hoskins R.A."/>
            <person name="Carlson J.W."/>
            <person name="Wan K.H."/>
            <person name="Park S."/>
            <person name="Mendez I."/>
            <person name="Galle S.E."/>
            <person name="Booth B.W."/>
            <person name="Pfeiffer B.D."/>
            <person name="George R.A."/>
            <person name="Svirskas R."/>
            <person name="Krzywinski M."/>
            <person name="Schein J."/>
            <person name="Accardo M.C."/>
            <person name="Damia E."/>
            <person name="Messina G."/>
            <person name="Mendez-Lago M."/>
            <person name="de Pablos B."/>
            <person name="Demakova O.V."/>
            <person name="Andreyeva E.N."/>
            <person name="Boldyreva L.V."/>
            <person name="Marra M."/>
            <person name="Carvalho A.B."/>
            <person name="Dimitri P."/>
            <person name="Villasante A."/>
            <person name="Zhimulev I.F."/>
            <person name="Rubin G.M."/>
            <person name="Karpen G.H."/>
            <person name="Celniker S.E."/>
        </authorList>
    </citation>
    <scope>NUCLEOTIDE SEQUENCE</scope>
</reference>
<dbReference type="Gene3D" id="1.20.5.2480">
    <property type="match status" value="1"/>
</dbReference>
<evidence type="ECO:0000313" key="11">
    <source>
        <dbReference type="Proteomes" id="UP000000803"/>
    </source>
</evidence>
<reference evidence="9" key="14">
    <citation type="submission" date="2022-11" db="EMBL/GenBank/DDBJ databases">
        <title>Drosophila melanogaster release 4 sequence.</title>
        <authorList>
            <consortium name="Berkeley Drosophila Genome Project"/>
            <person name="Celniker S."/>
            <person name="Carlson J."/>
            <person name="Wan K."/>
            <person name="Pfeiffer B."/>
            <person name="Frise E."/>
            <person name="George R."/>
            <person name="Hoskins R."/>
            <person name="Stapleton M."/>
            <person name="Pacleb J."/>
            <person name="Park S."/>
            <person name="Svirskas R."/>
            <person name="Smith E."/>
            <person name="Yu C."/>
            <person name="Rubin G."/>
        </authorList>
    </citation>
    <scope>NUCLEOTIDE SEQUENCE</scope>
</reference>
<dbReference type="Proteomes" id="UP000000803">
    <property type="component" value="Chromosome 3L"/>
</dbReference>
<dbReference type="Pfam" id="PF02453">
    <property type="entry name" value="Reticulon"/>
    <property type="match status" value="1"/>
</dbReference>
<reference evidence="11" key="2">
    <citation type="journal article" date="2002" name="Genome Biol.">
        <title>Finishing a whole-genome shotgun: release 3 of the Drosophila melanogaster euchromatic genome sequence.</title>
        <authorList>
            <person name="Celniker S.E."/>
            <person name="Wheeler D.A."/>
            <person name="Kronmiller B."/>
            <person name="Carlson J.W."/>
            <person name="Halpern A."/>
            <person name="Patel S."/>
            <person name="Adams M."/>
            <person name="Champe M."/>
            <person name="Dugan S.P."/>
            <person name="Frise E."/>
            <person name="Hodgson A."/>
            <person name="George R.A."/>
            <person name="Hoskins R.A."/>
            <person name="Laverty T."/>
            <person name="Muzny D.M."/>
            <person name="Nelson C.R."/>
            <person name="Pacleb J.M."/>
            <person name="Park S."/>
            <person name="Pfeiffer B.D."/>
            <person name="Richards S."/>
            <person name="Sodergren E.J."/>
            <person name="Svirskas R."/>
            <person name="Tabor P.E."/>
            <person name="Wan K."/>
            <person name="Stapleton M."/>
            <person name="Sutton G.G."/>
            <person name="Venter C."/>
            <person name="Weinstock G."/>
            <person name="Scherer S.E."/>
            <person name="Myers E.W."/>
            <person name="Gibbs R.A."/>
            <person name="Rubin G.M."/>
        </authorList>
    </citation>
    <scope>NUCLEOTIDE SEQUENCE [LARGE SCALE GENOMIC DNA]</scope>
    <source>
        <strain evidence="11">Berkeley</strain>
    </source>
</reference>
<dbReference type="GO" id="GO:0097753">
    <property type="term" value="P:membrane bending"/>
    <property type="evidence" value="ECO:0000315"/>
    <property type="project" value="FlyBase"/>
</dbReference>
<evidence type="ECO:0000256" key="6">
    <source>
        <dbReference type="RuleBase" id="RU363132"/>
    </source>
</evidence>
<evidence type="ECO:0000256" key="4">
    <source>
        <dbReference type="ARBA" id="ARBA00022989"/>
    </source>
</evidence>
<dbReference type="Bgee" id="FBgn0262100">
    <property type="expression patterns" value="Expressed in early elongation stage spermatid (Drosophila) in testis and 21 other cell types or tissues"/>
</dbReference>